<proteinExistence type="predicted"/>
<gene>
    <name evidence="6" type="ORF">UFOVP1357_54</name>
    <name evidence="2" type="ORF">UFOVP18_18</name>
    <name evidence="4" type="ORF">UFOVP258_11</name>
    <name evidence="5" type="ORF">UFOVP502_3</name>
    <name evidence="3" type="ORF">UFOVP82_20</name>
</gene>
<accession>A0A6J5KXF1</accession>
<feature type="compositionally biased region" description="Polar residues" evidence="1">
    <location>
        <begin position="1"/>
        <end position="18"/>
    </location>
</feature>
<dbReference type="EMBL" id="LR796264">
    <property type="protein sequence ID" value="CAB4132378.1"/>
    <property type="molecule type" value="Genomic_DNA"/>
</dbReference>
<name>A0A6J5KXF1_9CAUD</name>
<evidence type="ECO:0000313" key="2">
    <source>
        <dbReference type="EMBL" id="CAB4121567.1"/>
    </source>
</evidence>
<reference evidence="3" key="1">
    <citation type="submission" date="2020-04" db="EMBL/GenBank/DDBJ databases">
        <authorList>
            <person name="Chiriac C."/>
            <person name="Salcher M."/>
            <person name="Ghai R."/>
            <person name="Kavagutti S V."/>
        </authorList>
    </citation>
    <scope>NUCLEOTIDE SEQUENCE</scope>
</reference>
<protein>
    <submittedName>
        <fullName evidence="3">Uncharacterized protein</fullName>
    </submittedName>
</protein>
<feature type="region of interest" description="Disordered" evidence="1">
    <location>
        <begin position="1"/>
        <end position="24"/>
    </location>
</feature>
<dbReference type="EMBL" id="LR796149">
    <property type="protein sequence ID" value="CAB4121567.1"/>
    <property type="molecule type" value="Genomic_DNA"/>
</dbReference>
<dbReference type="EMBL" id="LR796201">
    <property type="protein sequence ID" value="CAB4126741.1"/>
    <property type="molecule type" value="Genomic_DNA"/>
</dbReference>
<organism evidence="3">
    <name type="scientific">uncultured Caudovirales phage</name>
    <dbReference type="NCBI Taxonomy" id="2100421"/>
    <lineage>
        <taxon>Viruses</taxon>
        <taxon>Duplodnaviria</taxon>
        <taxon>Heunggongvirae</taxon>
        <taxon>Uroviricota</taxon>
        <taxon>Caudoviricetes</taxon>
        <taxon>Peduoviridae</taxon>
        <taxon>Maltschvirus</taxon>
        <taxon>Maltschvirus maltsch</taxon>
    </lineage>
</organism>
<sequence length="202" mass="21730">MNRGTSAGSMQSGAQAGNNVIPKGYKSGQIQNFTPEMMDLFSQLFSHVGPESYLSRLAGGDQSMFEEIEAPAHRQFQEEIGGLASRFTQGGGGQGSMGERRGAMSARGGSGFANASTQAASDFAMRLQANRQGLQRQAIQDLRGFSTDLLGQNPYEQFLIKKQKKNPFWKQALGLVSPIAGDIASGDTHNTQNFLNALQGFM</sequence>
<dbReference type="EMBL" id="LR796468">
    <property type="protein sequence ID" value="CAB4146309.1"/>
    <property type="molecule type" value="Genomic_DNA"/>
</dbReference>
<evidence type="ECO:0000256" key="1">
    <source>
        <dbReference type="SAM" id="MobiDB-lite"/>
    </source>
</evidence>
<evidence type="ECO:0000313" key="5">
    <source>
        <dbReference type="EMBL" id="CAB4146309.1"/>
    </source>
</evidence>
<evidence type="ECO:0000313" key="6">
    <source>
        <dbReference type="EMBL" id="CAB4200584.1"/>
    </source>
</evidence>
<feature type="region of interest" description="Disordered" evidence="1">
    <location>
        <begin position="88"/>
        <end position="111"/>
    </location>
</feature>
<evidence type="ECO:0000313" key="3">
    <source>
        <dbReference type="EMBL" id="CAB4126741.1"/>
    </source>
</evidence>
<evidence type="ECO:0000313" key="4">
    <source>
        <dbReference type="EMBL" id="CAB4132378.1"/>
    </source>
</evidence>
<dbReference type="EMBL" id="LR797304">
    <property type="protein sequence ID" value="CAB4200584.1"/>
    <property type="molecule type" value="Genomic_DNA"/>
</dbReference>